<accession>A0A857J480</accession>
<evidence type="ECO:0000256" key="10">
    <source>
        <dbReference type="ARBA" id="ARBA00022840"/>
    </source>
</evidence>
<evidence type="ECO:0000256" key="2">
    <source>
        <dbReference type="ARBA" id="ARBA00004533"/>
    </source>
</evidence>
<dbReference type="Gene3D" id="1.10.287.130">
    <property type="match status" value="1"/>
</dbReference>
<reference evidence="17 18" key="1">
    <citation type="submission" date="2020-01" db="EMBL/GenBank/DDBJ databases">
        <title>Genome sequencing of strain KACC 21265.</title>
        <authorList>
            <person name="Heo J."/>
            <person name="Kim S.-J."/>
            <person name="Kim J.-S."/>
            <person name="Hong S.-B."/>
            <person name="Kwon S.-W."/>
        </authorList>
    </citation>
    <scope>NUCLEOTIDE SEQUENCE [LARGE SCALE GENOMIC DNA]</scope>
    <source>
        <strain evidence="17 18">KACC 21265</strain>
    </source>
</reference>
<dbReference type="RefSeq" id="WP_160551183.1">
    <property type="nucleotide sequence ID" value="NZ_CP047650.1"/>
</dbReference>
<dbReference type="SMART" id="SM00388">
    <property type="entry name" value="HisKA"/>
    <property type="match status" value="1"/>
</dbReference>
<dbReference type="GO" id="GO:0005524">
    <property type="term" value="F:ATP binding"/>
    <property type="evidence" value="ECO:0007669"/>
    <property type="project" value="UniProtKB-KW"/>
</dbReference>
<keyword evidence="8 14" id="KW-0547">Nucleotide-binding</keyword>
<dbReference type="Proteomes" id="UP000464787">
    <property type="component" value="Chromosome"/>
</dbReference>
<keyword evidence="3 14" id="KW-1003">Cell membrane</keyword>
<dbReference type="SUPFAM" id="SSF55874">
    <property type="entry name" value="ATPase domain of HSP90 chaperone/DNA topoisomerase II/histidine kinase"/>
    <property type="match status" value="1"/>
</dbReference>
<dbReference type="NCBIfam" id="TIGR01386">
    <property type="entry name" value="cztS_silS_copS"/>
    <property type="match status" value="1"/>
</dbReference>
<keyword evidence="12 14" id="KW-0902">Two-component regulatory system</keyword>
<dbReference type="GO" id="GO:0005886">
    <property type="term" value="C:plasma membrane"/>
    <property type="evidence" value="ECO:0007669"/>
    <property type="project" value="UniProtKB-SubCell"/>
</dbReference>
<evidence type="ECO:0000256" key="5">
    <source>
        <dbReference type="ARBA" id="ARBA00022553"/>
    </source>
</evidence>
<evidence type="ECO:0000256" key="4">
    <source>
        <dbReference type="ARBA" id="ARBA00022519"/>
    </source>
</evidence>
<evidence type="ECO:0000259" key="15">
    <source>
        <dbReference type="PROSITE" id="PS50109"/>
    </source>
</evidence>
<dbReference type="PROSITE" id="PS50885">
    <property type="entry name" value="HAMP"/>
    <property type="match status" value="1"/>
</dbReference>
<feature type="transmembrane region" description="Helical" evidence="14">
    <location>
        <begin position="137"/>
        <end position="160"/>
    </location>
</feature>
<comment type="subcellular location">
    <subcellularLocation>
        <location evidence="2 14">Cell inner membrane</location>
    </subcellularLocation>
</comment>
<dbReference type="AlphaFoldDB" id="A0A857J480"/>
<dbReference type="Pfam" id="PF00672">
    <property type="entry name" value="HAMP"/>
    <property type="match status" value="1"/>
</dbReference>
<dbReference type="EMBL" id="CP047650">
    <property type="protein sequence ID" value="QHI97665.1"/>
    <property type="molecule type" value="Genomic_DNA"/>
</dbReference>
<evidence type="ECO:0000256" key="6">
    <source>
        <dbReference type="ARBA" id="ARBA00022679"/>
    </source>
</evidence>
<keyword evidence="5" id="KW-0597">Phosphoprotein</keyword>
<dbReference type="InterPro" id="IPR008358">
    <property type="entry name" value="Sig_transdc_His_kin/Pase_MprB"/>
</dbReference>
<dbReference type="PRINTS" id="PR01780">
    <property type="entry name" value="LANTIREGPROT"/>
</dbReference>
<dbReference type="InterPro" id="IPR003594">
    <property type="entry name" value="HATPase_dom"/>
</dbReference>
<protein>
    <recommendedName>
        <fullName evidence="14">Sensor protein</fullName>
        <ecNumber evidence="14">2.7.13.3</ecNumber>
    </recommendedName>
</protein>
<dbReference type="InterPro" id="IPR006290">
    <property type="entry name" value="CztS_silS_copS"/>
</dbReference>
<dbReference type="EC" id="2.7.13.3" evidence="14"/>
<dbReference type="Pfam" id="PF00512">
    <property type="entry name" value="HisKA"/>
    <property type="match status" value="1"/>
</dbReference>
<evidence type="ECO:0000256" key="9">
    <source>
        <dbReference type="ARBA" id="ARBA00022777"/>
    </source>
</evidence>
<dbReference type="InterPro" id="IPR050428">
    <property type="entry name" value="TCS_sensor_his_kinase"/>
</dbReference>
<dbReference type="SMART" id="SM00304">
    <property type="entry name" value="HAMP"/>
    <property type="match status" value="1"/>
</dbReference>
<dbReference type="PANTHER" id="PTHR45436">
    <property type="entry name" value="SENSOR HISTIDINE KINASE YKOH"/>
    <property type="match status" value="1"/>
</dbReference>
<dbReference type="InterPro" id="IPR036890">
    <property type="entry name" value="HATPase_C_sf"/>
</dbReference>
<dbReference type="SMART" id="SM00387">
    <property type="entry name" value="HATPase_c"/>
    <property type="match status" value="1"/>
</dbReference>
<evidence type="ECO:0000313" key="17">
    <source>
        <dbReference type="EMBL" id="QHI97665.1"/>
    </source>
</evidence>
<dbReference type="InterPro" id="IPR005467">
    <property type="entry name" value="His_kinase_dom"/>
</dbReference>
<name>A0A857J480_9BURK</name>
<dbReference type="Pfam" id="PF02518">
    <property type="entry name" value="HATPase_c"/>
    <property type="match status" value="1"/>
</dbReference>
<evidence type="ECO:0000313" key="18">
    <source>
        <dbReference type="Proteomes" id="UP000464787"/>
    </source>
</evidence>
<organism evidence="17 18">
    <name type="scientific">Xylophilus rhododendri</name>
    <dbReference type="NCBI Taxonomy" id="2697032"/>
    <lineage>
        <taxon>Bacteria</taxon>
        <taxon>Pseudomonadati</taxon>
        <taxon>Pseudomonadota</taxon>
        <taxon>Betaproteobacteria</taxon>
        <taxon>Burkholderiales</taxon>
        <taxon>Xylophilus</taxon>
    </lineage>
</organism>
<evidence type="ECO:0000256" key="3">
    <source>
        <dbReference type="ARBA" id="ARBA00022475"/>
    </source>
</evidence>
<dbReference type="KEGG" id="xyk:GT347_06475"/>
<keyword evidence="10 14" id="KW-0067">ATP-binding</keyword>
<dbReference type="InterPro" id="IPR003660">
    <property type="entry name" value="HAMP_dom"/>
</dbReference>
<dbReference type="GO" id="GO:0000155">
    <property type="term" value="F:phosphorelay sensor kinase activity"/>
    <property type="evidence" value="ECO:0007669"/>
    <property type="project" value="InterPro"/>
</dbReference>
<keyword evidence="9 14" id="KW-0418">Kinase</keyword>
<keyword evidence="18" id="KW-1185">Reference proteome</keyword>
<dbReference type="PANTHER" id="PTHR45436:SF9">
    <property type="entry name" value="SENSOR PROTEIN"/>
    <property type="match status" value="1"/>
</dbReference>
<dbReference type="SUPFAM" id="SSF47384">
    <property type="entry name" value="Homodimeric domain of signal transducing histidine kinase"/>
    <property type="match status" value="1"/>
</dbReference>
<evidence type="ECO:0000256" key="8">
    <source>
        <dbReference type="ARBA" id="ARBA00022741"/>
    </source>
</evidence>
<evidence type="ECO:0000259" key="16">
    <source>
        <dbReference type="PROSITE" id="PS50885"/>
    </source>
</evidence>
<evidence type="ECO:0000256" key="7">
    <source>
        <dbReference type="ARBA" id="ARBA00022692"/>
    </source>
</evidence>
<keyword evidence="6 14" id="KW-0808">Transferase</keyword>
<dbReference type="InterPro" id="IPR036097">
    <property type="entry name" value="HisK_dim/P_sf"/>
</dbReference>
<dbReference type="InterPro" id="IPR003661">
    <property type="entry name" value="HisK_dim/P_dom"/>
</dbReference>
<keyword evidence="7 14" id="KW-0812">Transmembrane</keyword>
<gene>
    <name evidence="17" type="ORF">GT347_06475</name>
</gene>
<evidence type="ECO:0000256" key="12">
    <source>
        <dbReference type="ARBA" id="ARBA00023012"/>
    </source>
</evidence>
<comment type="catalytic activity">
    <reaction evidence="1 14">
        <text>ATP + protein L-histidine = ADP + protein N-phospho-L-histidine.</text>
        <dbReference type="EC" id="2.7.13.3"/>
    </reaction>
</comment>
<keyword evidence="4 14" id="KW-0997">Cell inner membrane</keyword>
<feature type="domain" description="Histidine kinase" evidence="15">
    <location>
        <begin position="222"/>
        <end position="433"/>
    </location>
</feature>
<comment type="function">
    <text evidence="14">Member of a two-component regulatory system.</text>
</comment>
<keyword evidence="13 14" id="KW-0472">Membrane</keyword>
<evidence type="ECO:0000256" key="14">
    <source>
        <dbReference type="RuleBase" id="RU364088"/>
    </source>
</evidence>
<feature type="domain" description="HAMP" evidence="16">
    <location>
        <begin position="161"/>
        <end position="214"/>
    </location>
</feature>
<evidence type="ECO:0000256" key="1">
    <source>
        <dbReference type="ARBA" id="ARBA00000085"/>
    </source>
</evidence>
<dbReference type="PROSITE" id="PS50109">
    <property type="entry name" value="HIS_KIN"/>
    <property type="match status" value="1"/>
</dbReference>
<dbReference type="CDD" id="cd00082">
    <property type="entry name" value="HisKA"/>
    <property type="match status" value="1"/>
</dbReference>
<feature type="transmembrane region" description="Helical" evidence="14">
    <location>
        <begin position="12"/>
        <end position="33"/>
    </location>
</feature>
<evidence type="ECO:0000256" key="13">
    <source>
        <dbReference type="ARBA" id="ARBA00023136"/>
    </source>
</evidence>
<dbReference type="CDD" id="cd00075">
    <property type="entry name" value="HATPase"/>
    <property type="match status" value="1"/>
</dbReference>
<keyword evidence="11 14" id="KW-1133">Transmembrane helix</keyword>
<sequence length="434" mass="47794">MASRSIQRSLSWRLALQTLCCLAATSLLIYLVVRHAFDEGQQTEIARHETMIRAMYGHARGDGDWGGLQTELAEFFRTHDEFAVRLTRDGQVFFVSGPDAGSPGWRHELLPVSDKTPELGLRLGIDVRSDRRVLHTLALALVVISLAVSLVVSLTGARLVRRALHPLRALARETRQVGPHVSGQRLDERGFGAEMEPLVHQFNRMLERNEQAYRQLEAFNADVAHELRTPLANLIGEAEVELSKPRGVDELRETLLSNVEEARRLSAIVSDMLFLSRADRGVTARTERIEALSQPVRDVVEFHEALLESKALRVDILGDAEVQADAALIKRAISNLLGNAIRYAEAGSAIRIAIRTRGALTWIEVANQGPAIPEGMGERLFERFFRVDRSRGGPHYGLGLAIVSAIARMHGGQTRAGSEAGSTTVAFSVAGMRG</sequence>
<dbReference type="Gene3D" id="3.30.565.10">
    <property type="entry name" value="Histidine kinase-like ATPase, C-terminal domain"/>
    <property type="match status" value="1"/>
</dbReference>
<proteinExistence type="predicted"/>
<evidence type="ECO:0000256" key="11">
    <source>
        <dbReference type="ARBA" id="ARBA00022989"/>
    </source>
</evidence>